<dbReference type="InterPro" id="IPR007498">
    <property type="entry name" value="PqiA-like"/>
</dbReference>
<feature type="transmembrane region" description="Helical" evidence="2">
    <location>
        <begin position="371"/>
        <end position="391"/>
    </location>
</feature>
<feature type="transmembrane region" description="Helical" evidence="2">
    <location>
        <begin position="129"/>
        <end position="156"/>
    </location>
</feature>
<evidence type="ECO:0000313" key="4">
    <source>
        <dbReference type="Proteomes" id="UP000604046"/>
    </source>
</evidence>
<dbReference type="AlphaFoldDB" id="A0A812UAF2"/>
<feature type="transmembrane region" description="Helical" evidence="2">
    <location>
        <begin position="29"/>
        <end position="49"/>
    </location>
</feature>
<feature type="transmembrane region" description="Helical" evidence="2">
    <location>
        <begin position="177"/>
        <end position="197"/>
    </location>
</feature>
<comment type="caution">
    <text evidence="3">The sequence shown here is derived from an EMBL/GenBank/DDBJ whole genome shotgun (WGS) entry which is preliminary data.</text>
</comment>
<protein>
    <submittedName>
        <fullName evidence="3">Uncharacterized protein</fullName>
    </submittedName>
</protein>
<keyword evidence="2" id="KW-0472">Membrane</keyword>
<feature type="transmembrane region" description="Helical" evidence="2">
    <location>
        <begin position="249"/>
        <end position="267"/>
    </location>
</feature>
<keyword evidence="4" id="KW-1185">Reference proteome</keyword>
<proteinExistence type="predicted"/>
<feature type="transmembrane region" description="Helical" evidence="2">
    <location>
        <begin position="209"/>
        <end position="228"/>
    </location>
</feature>
<feature type="transmembrane region" description="Helical" evidence="2">
    <location>
        <begin position="324"/>
        <end position="350"/>
    </location>
</feature>
<evidence type="ECO:0000313" key="3">
    <source>
        <dbReference type="EMBL" id="CAE7569083.1"/>
    </source>
</evidence>
<gene>
    <name evidence="3" type="ORF">SNAT2548_LOCUS32348</name>
</gene>
<accession>A0A812UAF2</accession>
<dbReference type="Proteomes" id="UP000604046">
    <property type="component" value="Unassembled WGS sequence"/>
</dbReference>
<evidence type="ECO:0000256" key="2">
    <source>
        <dbReference type="SAM" id="Phobius"/>
    </source>
</evidence>
<feature type="transmembrane region" description="Helical" evidence="2">
    <location>
        <begin position="61"/>
        <end position="80"/>
    </location>
</feature>
<feature type="transmembrane region" description="Helical" evidence="2">
    <location>
        <begin position="403"/>
        <end position="420"/>
    </location>
</feature>
<feature type="region of interest" description="Disordered" evidence="1">
    <location>
        <begin position="439"/>
        <end position="461"/>
    </location>
</feature>
<evidence type="ECO:0000256" key="1">
    <source>
        <dbReference type="SAM" id="MobiDB-lite"/>
    </source>
</evidence>
<keyword evidence="2" id="KW-0812">Transmembrane</keyword>
<name>A0A812UAF2_9DINO</name>
<dbReference type="Pfam" id="PF04403">
    <property type="entry name" value="PqiA"/>
    <property type="match status" value="1"/>
</dbReference>
<keyword evidence="2" id="KW-1133">Transmembrane helix</keyword>
<reference evidence="3" key="1">
    <citation type="submission" date="2021-02" db="EMBL/GenBank/DDBJ databases">
        <authorList>
            <person name="Dougan E. K."/>
            <person name="Rhodes N."/>
            <person name="Thang M."/>
            <person name="Chan C."/>
        </authorList>
    </citation>
    <scope>NUCLEOTIDE SEQUENCE</scope>
</reference>
<sequence>MSEADADTSTHEVGYLDGNPPKVINSDSIYLMLGLAVAIVMGCLLDRMSTFKHFNAKNREPFWVLLLVLVSYGYLIPGLVEVLFSFNLVFDTGTGGFFGIGPDSSFNHAPPTTETMLGLVRLLWETGSWLGAVLVVFYAIAIPVTKLILLLVGNLIQRDFPKASRRCIQSVQNISKWACPDMFAYILLMHLVRSLAHPPYLLANGRLDLGFTCFSLFCLGSTIAALGIRVPDREHGCFQKLGRALTEKNLVLGVSVLFVLFAIPFFWGLNETVMGLKVGQLDPMISMTLSFVGLTPEKLKSDVSIMNCLGTLAEEISHGEMNSFIGFVMFSVFVIGMTLLDMIVLLWISIASWRGRPVARWMQLSWVLKKLSMVDVTCMGVLIVTMCMSMYRKYVEVDMGVGQWLLVSSEVIHYFTYYTVKGFTEVKDKLDLGNTMQMDEDEEETSDLSSSTAIEEDHAWL</sequence>
<organism evidence="3 4">
    <name type="scientific">Symbiodinium natans</name>
    <dbReference type="NCBI Taxonomy" id="878477"/>
    <lineage>
        <taxon>Eukaryota</taxon>
        <taxon>Sar</taxon>
        <taxon>Alveolata</taxon>
        <taxon>Dinophyceae</taxon>
        <taxon>Suessiales</taxon>
        <taxon>Symbiodiniaceae</taxon>
        <taxon>Symbiodinium</taxon>
    </lineage>
</organism>
<dbReference type="EMBL" id="CAJNDS010002706">
    <property type="protein sequence ID" value="CAE7569083.1"/>
    <property type="molecule type" value="Genomic_DNA"/>
</dbReference>
<dbReference type="OrthoDB" id="414570at2759"/>